<dbReference type="InParanoid" id="M3YIN8"/>
<feature type="region of interest" description="Disordered" evidence="9">
    <location>
        <begin position="56"/>
        <end position="80"/>
    </location>
</feature>
<protein>
    <recommendedName>
        <fullName evidence="7">Ribosome biogenesis protein NSA2 homolog</fullName>
    </recommendedName>
    <alternativeName>
        <fullName evidence="8">TGF-beta-inducible nuclear protein 1</fullName>
    </alternativeName>
</protein>
<evidence type="ECO:0000256" key="2">
    <source>
        <dbReference type="ARBA" id="ARBA00005424"/>
    </source>
</evidence>
<dbReference type="GeneTree" id="ENSGT00390000018706"/>
<evidence type="ECO:0000256" key="8">
    <source>
        <dbReference type="ARBA" id="ARBA00076926"/>
    </source>
</evidence>
<dbReference type="FunFam" id="2.40.10.310:FF:000001">
    <property type="entry name" value="NSA2, ribosome biogenesis homolog"/>
    <property type="match status" value="1"/>
</dbReference>
<dbReference type="AlphaFoldDB" id="M3YIN8"/>
<keyword evidence="6" id="KW-0539">Nucleus</keyword>
<dbReference type="Pfam" id="PF01201">
    <property type="entry name" value="Ribosomal_S8e"/>
    <property type="match status" value="1"/>
</dbReference>
<evidence type="ECO:0000256" key="5">
    <source>
        <dbReference type="ARBA" id="ARBA00022552"/>
    </source>
</evidence>
<dbReference type="Gene3D" id="2.40.10.310">
    <property type="match status" value="1"/>
</dbReference>
<dbReference type="HOGENOM" id="CLU_1070048_0_0_1"/>
<dbReference type="EMBL" id="AEYP01077887">
    <property type="status" value="NOT_ANNOTATED_CDS"/>
    <property type="molecule type" value="Genomic_DNA"/>
</dbReference>
<dbReference type="PANTHER" id="PTHR12642">
    <property type="entry name" value="RIBOSOME BIOGENESIS PROTEIN NSA2 HOMOLOG"/>
    <property type="match status" value="1"/>
</dbReference>
<evidence type="ECO:0000256" key="4">
    <source>
        <dbReference type="ARBA" id="ARBA00022517"/>
    </source>
</evidence>
<comment type="subcellular location">
    <subcellularLocation>
        <location evidence="1">Nucleus</location>
        <location evidence="1">Nucleolus</location>
    </subcellularLocation>
</comment>
<accession>M3YIN8</accession>
<organism evidence="10">
    <name type="scientific">Mustela putorius furo</name>
    <name type="common">European domestic ferret</name>
    <name type="synonym">Mustela furo</name>
    <dbReference type="NCBI Taxonomy" id="9669"/>
    <lineage>
        <taxon>Eukaryota</taxon>
        <taxon>Metazoa</taxon>
        <taxon>Chordata</taxon>
        <taxon>Craniata</taxon>
        <taxon>Vertebrata</taxon>
        <taxon>Euteleostomi</taxon>
        <taxon>Mammalia</taxon>
        <taxon>Eutheria</taxon>
        <taxon>Laurasiatheria</taxon>
        <taxon>Carnivora</taxon>
        <taxon>Caniformia</taxon>
        <taxon>Musteloidea</taxon>
        <taxon>Mustelidae</taxon>
        <taxon>Mustelinae</taxon>
        <taxon>Mustela</taxon>
    </lineage>
</organism>
<evidence type="ECO:0000256" key="9">
    <source>
        <dbReference type="SAM" id="MobiDB-lite"/>
    </source>
</evidence>
<dbReference type="eggNOG" id="KOG3163">
    <property type="taxonomic scope" value="Eukaryota"/>
</dbReference>
<dbReference type="GO" id="GO:0005730">
    <property type="term" value="C:nucleolus"/>
    <property type="evidence" value="ECO:0007669"/>
    <property type="project" value="UniProtKB-SubCell"/>
</dbReference>
<comment type="similarity">
    <text evidence="2">Belongs to the eukaryotic ribosomal protein eS8 family. Ribosome biogenesis protein NSA2 subfamily.</text>
</comment>
<evidence type="ECO:0000313" key="10">
    <source>
        <dbReference type="Ensembl" id="ENSMPUP00000011195.1"/>
    </source>
</evidence>
<comment type="subunit">
    <text evidence="3">Component of the pre-66S ribosomal particle.</text>
</comment>
<evidence type="ECO:0000256" key="3">
    <source>
        <dbReference type="ARBA" id="ARBA00011187"/>
    </source>
</evidence>
<dbReference type="GO" id="GO:0030684">
    <property type="term" value="C:preribosome"/>
    <property type="evidence" value="ECO:0007669"/>
    <property type="project" value="UniProtKB-ARBA"/>
</dbReference>
<evidence type="ECO:0000256" key="1">
    <source>
        <dbReference type="ARBA" id="ARBA00004604"/>
    </source>
</evidence>
<sequence length="245" mass="27882">MPQNEYIELHRKHYGCGSDCHEKKRKKVKRVVGLQRRQKSSARCHAEKIQMKETIKVHEKRNTKQKNDEKTPQGAVPQYLPDREGQSRAKVLSKMIKRQKEKAGKWEAPLPQAQGETELLKVIQTGKRKKQAWKRMVTKVCFLGDSVTRKPPKYERFIRPMGLCFKKAHVTHLELKPTFLPILGIKKNPLSLLYTTSGVITKGTVIEVNINELGLVTQGGKVIWGICAQVTNNPENSSINGVLLV</sequence>
<evidence type="ECO:0000256" key="6">
    <source>
        <dbReference type="ARBA" id="ARBA00023242"/>
    </source>
</evidence>
<keyword evidence="5" id="KW-0698">rRNA processing</keyword>
<proteinExistence type="inferred from homology"/>
<dbReference type="STRING" id="9669.ENSMPUP00000011195"/>
<feature type="compositionally biased region" description="Basic and acidic residues" evidence="9">
    <location>
        <begin position="56"/>
        <end position="71"/>
    </location>
</feature>
<dbReference type="InterPro" id="IPR022309">
    <property type="entry name" value="Ribosomal_Se8/biogenesis_NSA2"/>
</dbReference>
<dbReference type="GO" id="GO:0042273">
    <property type="term" value="P:ribosomal large subunit biogenesis"/>
    <property type="evidence" value="ECO:0007669"/>
    <property type="project" value="UniProtKB-ARBA"/>
</dbReference>
<dbReference type="GO" id="GO:0006364">
    <property type="term" value="P:rRNA processing"/>
    <property type="evidence" value="ECO:0007669"/>
    <property type="project" value="UniProtKB-KW"/>
</dbReference>
<keyword evidence="4" id="KW-0690">Ribosome biogenesis</keyword>
<name>M3YIN8_MUSPF</name>
<evidence type="ECO:0000256" key="7">
    <source>
        <dbReference type="ARBA" id="ARBA00068584"/>
    </source>
</evidence>
<reference evidence="10" key="1">
    <citation type="submission" date="2024-06" db="UniProtKB">
        <authorList>
            <consortium name="Ensembl"/>
        </authorList>
    </citation>
    <scope>IDENTIFICATION</scope>
</reference>
<dbReference type="InterPro" id="IPR039411">
    <property type="entry name" value="NSA2_fam"/>
</dbReference>
<dbReference type="Ensembl" id="ENSMPUT00000011383.1">
    <property type="protein sequence ID" value="ENSMPUP00000011195.1"/>
    <property type="gene ID" value="ENSMPUG00000011287.1"/>
</dbReference>